<evidence type="ECO:0000313" key="2">
    <source>
        <dbReference type="Proteomes" id="UP000183983"/>
    </source>
</evidence>
<accession>A0A1M7M996</accession>
<gene>
    <name evidence="1" type="ORF">SAMN05216593_10433</name>
</gene>
<evidence type="ECO:0000313" key="1">
    <source>
        <dbReference type="EMBL" id="SHM87285.1"/>
    </source>
</evidence>
<proteinExistence type="predicted"/>
<sequence>MKRRYSRTAKRVGAIRKGKHIRVCEVSTVANDVTLGTLLVGADAFTKAVDAHR</sequence>
<dbReference type="AlphaFoldDB" id="A0A1M7M996"/>
<dbReference type="EMBL" id="FRDA01000004">
    <property type="protein sequence ID" value="SHM87285.1"/>
    <property type="molecule type" value="Genomic_DNA"/>
</dbReference>
<name>A0A1M7M996_9PSED</name>
<dbReference type="Proteomes" id="UP000183983">
    <property type="component" value="Unassembled WGS sequence"/>
</dbReference>
<protein>
    <submittedName>
        <fullName evidence="1">Uncharacterized protein</fullName>
    </submittedName>
</protein>
<reference evidence="1 2" key="1">
    <citation type="submission" date="2016-11" db="EMBL/GenBank/DDBJ databases">
        <authorList>
            <person name="Jaros S."/>
            <person name="Januszkiewicz K."/>
            <person name="Wedrychowicz H."/>
        </authorList>
    </citation>
    <scope>NUCLEOTIDE SEQUENCE [LARGE SCALE GENOMIC DNA]</scope>
    <source>
        <strain evidence="1 2">LMG 26898</strain>
    </source>
</reference>
<organism evidence="1 2">
    <name type="scientific">Pseudomonas asturiensis</name>
    <dbReference type="NCBI Taxonomy" id="1190415"/>
    <lineage>
        <taxon>Bacteria</taxon>
        <taxon>Pseudomonadati</taxon>
        <taxon>Pseudomonadota</taxon>
        <taxon>Gammaproteobacteria</taxon>
        <taxon>Pseudomonadales</taxon>
        <taxon>Pseudomonadaceae</taxon>
        <taxon>Pseudomonas</taxon>
    </lineage>
</organism>